<evidence type="ECO:0000256" key="5">
    <source>
        <dbReference type="ARBA" id="ARBA00022786"/>
    </source>
</evidence>
<dbReference type="OMA" id="TPSEHIH"/>
<dbReference type="HOGENOM" id="CLU_013325_7_4_1"/>
<dbReference type="GO" id="GO:0031510">
    <property type="term" value="C:SUMO activating enzyme complex"/>
    <property type="evidence" value="ECO:0007669"/>
    <property type="project" value="UniProtKB-UniRule"/>
</dbReference>
<dbReference type="UniPathway" id="UPA00886"/>
<feature type="domain" description="Ubiquitin/SUMO-activating enzyme ubiquitin-like" evidence="15">
    <location>
        <begin position="449"/>
        <end position="531"/>
    </location>
</feature>
<keyword evidence="6 8" id="KW-0862">Zinc</keyword>
<feature type="binding site" evidence="10">
    <location>
        <begin position="52"/>
        <end position="55"/>
    </location>
    <ligand>
        <name>ATP</name>
        <dbReference type="ChEBI" id="CHEBI:30616"/>
    </ligand>
</feature>
<dbReference type="PROSITE" id="PS51257">
    <property type="entry name" value="PROKAR_LIPOPROTEIN"/>
    <property type="match status" value="1"/>
</dbReference>
<gene>
    <name evidence="16" type="primary">Cre-uba-2</name>
    <name evidence="16" type="ORF">CRE_28085</name>
</gene>
<reference evidence="16" key="1">
    <citation type="submission" date="2007-07" db="EMBL/GenBank/DDBJ databases">
        <title>PCAP assembly of the Caenorhabditis remanei genome.</title>
        <authorList>
            <consortium name="The Caenorhabditis remanei Sequencing Consortium"/>
            <person name="Wilson R.K."/>
        </authorList>
    </citation>
    <scope>NUCLEOTIDE SEQUENCE [LARGE SCALE GENOMIC DNA]</scope>
    <source>
        <strain evidence="16">PB4641</strain>
    </source>
</reference>
<proteinExistence type="inferred from homology"/>
<dbReference type="GO" id="GO:0016925">
    <property type="term" value="P:protein sumoylation"/>
    <property type="evidence" value="ECO:0007669"/>
    <property type="project" value="UniProtKB-UniRule"/>
</dbReference>
<evidence type="ECO:0000256" key="7">
    <source>
        <dbReference type="ARBA" id="ARBA00022840"/>
    </source>
</evidence>
<dbReference type="InParanoid" id="E3LM80"/>
<evidence type="ECO:0000256" key="12">
    <source>
        <dbReference type="PROSITE-ProRule" id="PRU10132"/>
    </source>
</evidence>
<feature type="compositionally biased region" description="Basic and acidic residues" evidence="13">
    <location>
        <begin position="595"/>
        <end position="613"/>
    </location>
</feature>
<evidence type="ECO:0000256" key="9">
    <source>
        <dbReference type="PIRSR" id="PIRSR039133-1"/>
    </source>
</evidence>
<keyword evidence="17" id="KW-1185">Reference proteome</keyword>
<evidence type="ECO:0000256" key="1">
    <source>
        <dbReference type="ARBA" id="ARBA00004718"/>
    </source>
</evidence>
<dbReference type="InterPro" id="IPR035985">
    <property type="entry name" value="Ubiquitin-activating_enz"/>
</dbReference>
<dbReference type="Gene3D" id="3.10.290.20">
    <property type="entry name" value="Ubiquitin-like 2 activating enzyme e1b. Chain: B, domain 3"/>
    <property type="match status" value="1"/>
</dbReference>
<evidence type="ECO:0000259" key="14">
    <source>
        <dbReference type="Pfam" id="PF00899"/>
    </source>
</evidence>
<dbReference type="InterPro" id="IPR023318">
    <property type="entry name" value="Ub_act_enz_dom_a_sf"/>
</dbReference>
<dbReference type="GO" id="GO:0046872">
    <property type="term" value="F:metal ion binding"/>
    <property type="evidence" value="ECO:0007669"/>
    <property type="project" value="UniProtKB-KW"/>
</dbReference>
<dbReference type="InterPro" id="IPR028077">
    <property type="entry name" value="UAE_UbL_dom"/>
</dbReference>
<evidence type="ECO:0000256" key="10">
    <source>
        <dbReference type="PIRSR" id="PIRSR039133-2"/>
    </source>
</evidence>
<dbReference type="PANTHER" id="PTHR10953">
    <property type="entry name" value="UBIQUITIN-ACTIVATING ENZYME E1"/>
    <property type="match status" value="1"/>
</dbReference>
<dbReference type="EMBL" id="DS268411">
    <property type="protein sequence ID" value="EFP03197.1"/>
    <property type="molecule type" value="Genomic_DNA"/>
</dbReference>
<feature type="compositionally biased region" description="Basic and acidic residues" evidence="13">
    <location>
        <begin position="543"/>
        <end position="589"/>
    </location>
</feature>
<feature type="region of interest" description="Disordered" evidence="13">
    <location>
        <begin position="201"/>
        <end position="232"/>
    </location>
</feature>
<feature type="binding site" evidence="10">
    <location>
        <begin position="20"/>
        <end position="25"/>
    </location>
    <ligand>
        <name>ATP</name>
        <dbReference type="ChEBI" id="CHEBI:30616"/>
    </ligand>
</feature>
<evidence type="ECO:0000256" key="8">
    <source>
        <dbReference type="PIRNR" id="PIRNR039133"/>
    </source>
</evidence>
<dbReference type="PANTHER" id="PTHR10953:SF5">
    <property type="entry name" value="SUMO-ACTIVATING ENZYME SUBUNIT 2"/>
    <property type="match status" value="1"/>
</dbReference>
<evidence type="ECO:0000256" key="6">
    <source>
        <dbReference type="ARBA" id="ARBA00022833"/>
    </source>
</evidence>
<dbReference type="GO" id="GO:0005737">
    <property type="term" value="C:cytoplasm"/>
    <property type="evidence" value="ECO:0007669"/>
    <property type="project" value="TreeGrafter"/>
</dbReference>
<dbReference type="InterPro" id="IPR030661">
    <property type="entry name" value="Uba2"/>
</dbReference>
<dbReference type="Proteomes" id="UP000008281">
    <property type="component" value="Unassembled WGS sequence"/>
</dbReference>
<dbReference type="GO" id="GO:0009952">
    <property type="term" value="P:anterior/posterior pattern specification"/>
    <property type="evidence" value="ECO:0007669"/>
    <property type="project" value="EnsemblMetazoa"/>
</dbReference>
<evidence type="ECO:0000313" key="17">
    <source>
        <dbReference type="Proteomes" id="UP000008281"/>
    </source>
</evidence>
<feature type="binding site" evidence="11">
    <location>
        <position position="157"/>
    </location>
    <ligand>
        <name>Zn(2+)</name>
        <dbReference type="ChEBI" id="CHEBI:29105"/>
    </ligand>
</feature>
<comment type="similarity">
    <text evidence="2 8">Belongs to the ubiquitin-activating E1 family.</text>
</comment>
<accession>E3LM80</accession>
<feature type="binding site" evidence="10">
    <location>
        <position position="44"/>
    </location>
    <ligand>
        <name>ATP</name>
        <dbReference type="ChEBI" id="CHEBI:30616"/>
    </ligand>
</feature>
<dbReference type="InterPro" id="IPR045886">
    <property type="entry name" value="ThiF/MoeB/HesA"/>
</dbReference>
<keyword evidence="5 8" id="KW-0833">Ubl conjugation pathway</keyword>
<dbReference type="GO" id="GO:0002119">
    <property type="term" value="P:nematode larval development"/>
    <property type="evidence" value="ECO:0007669"/>
    <property type="project" value="EnsemblMetazoa"/>
</dbReference>
<dbReference type="InterPro" id="IPR033127">
    <property type="entry name" value="UBQ-activ_enz_E1_Cys_AS"/>
</dbReference>
<comment type="subunit">
    <text evidence="8">Heterodimer.</text>
</comment>
<feature type="binding site" evidence="10">
    <location>
        <position position="68"/>
    </location>
    <ligand>
        <name>ATP</name>
        <dbReference type="ChEBI" id="CHEBI:30616"/>
    </ligand>
</feature>
<dbReference type="SUPFAM" id="SSF69572">
    <property type="entry name" value="Activating enzymes of the ubiquitin-like proteins"/>
    <property type="match status" value="1"/>
</dbReference>
<dbReference type="Gene3D" id="3.50.50.80">
    <property type="entry name" value="Ubiquitin-activating enzyme E1, inactive adenylation domain, subdomain 1"/>
    <property type="match status" value="1"/>
</dbReference>
<evidence type="ECO:0000313" key="16">
    <source>
        <dbReference type="EMBL" id="EFP03197.1"/>
    </source>
</evidence>
<feature type="active site" description="Glycyl thioester intermediate" evidence="9 12">
    <location>
        <position position="170"/>
    </location>
</feature>
<evidence type="ECO:0000256" key="3">
    <source>
        <dbReference type="ARBA" id="ARBA00022723"/>
    </source>
</evidence>
<dbReference type="PIRSF" id="PIRSF039133">
    <property type="entry name" value="SUMO_E1B"/>
    <property type="match status" value="1"/>
</dbReference>
<evidence type="ECO:0000256" key="11">
    <source>
        <dbReference type="PIRSR" id="PIRSR039133-3"/>
    </source>
</evidence>
<dbReference type="GO" id="GO:0005524">
    <property type="term" value="F:ATP binding"/>
    <property type="evidence" value="ECO:0007669"/>
    <property type="project" value="UniProtKB-UniRule"/>
</dbReference>
<name>E3LM80_CAERE</name>
<feature type="binding site" evidence="10">
    <location>
        <begin position="113"/>
        <end position="118"/>
    </location>
    <ligand>
        <name>ATP</name>
        <dbReference type="ChEBI" id="CHEBI:30616"/>
    </ligand>
</feature>
<dbReference type="InterPro" id="IPR042449">
    <property type="entry name" value="Ub-E1_IAD_1"/>
</dbReference>
<comment type="pathway">
    <text evidence="1 8">Protein modification; protein sumoylation.</text>
</comment>
<feature type="compositionally biased region" description="Acidic residues" evidence="13">
    <location>
        <begin position="201"/>
        <end position="214"/>
    </location>
</feature>
<dbReference type="InterPro" id="IPR000594">
    <property type="entry name" value="ThiF_NAD_FAD-bd"/>
</dbReference>
<keyword evidence="4 8" id="KW-0547">Nucleotide-binding</keyword>
<dbReference type="Pfam" id="PF00899">
    <property type="entry name" value="ThiF"/>
    <property type="match status" value="1"/>
</dbReference>
<keyword evidence="3 8" id="KW-0479">Metal-binding</keyword>
<sequence>MPSWKEKHGKIQTTKLLVVGAGGIGCELLKNLAATGFQNVHVIDLDTIDISNLNRQFLFRKEHVSSSKAEIATKVVKQFCPSINLGFDHASIFEEEFNVEFFKKFDMVLNALDNKKARNHVNRMCHAANKPLIESGSSGYFGQVQVIMRGKTECYECQEKPASQKTFPGCTIRNTPSEHIHCTVWAKHVFNQLFGEVDIDDDVSPDMEAEDTENPNETGNSQDDEAAKEPAPIGTRKWAESVNFDAAKVFDKLFFQDIQYLVKMDHLWKQRKPPTPLSFAVATTTGESLSFADAQNKDTSIWSIATCANVFAGCVRELLKEIKLNPDVTLSFDKDHPIIMAFVAACANVRAHLFSIHTKTMFEIKAMAGNIIPAIASTNAIVAGMIVTEAVKMIDGNADVKSSFIRNQPNPRGKKLSLNRLFQIFLEGAPYPPNPKCYVCSETREVFIYVNPAEMTVGALRDKVLMQELNMLQPDVMDTNTANVVLSSDGDTDSLLPKKLSEISIEDGAILTCDDFMQDMVLKLFIRRANHLRGDNFEIARSDKEKDEEEARKKEQEKHRLEEAENKEKLETDHKSEEEERRKRKVDEKESSEEPDVKRTKVEEKTGGEENENKILAME</sequence>
<dbReference type="CDD" id="cd22249">
    <property type="entry name" value="UDM1_RNF168_RNF169-like"/>
    <property type="match status" value="1"/>
</dbReference>
<dbReference type="OrthoDB" id="10255449at2759"/>
<dbReference type="eggNOG" id="KOG2013">
    <property type="taxonomic scope" value="Eukaryota"/>
</dbReference>
<dbReference type="GO" id="GO:0009792">
    <property type="term" value="P:embryo development ending in birth or egg hatching"/>
    <property type="evidence" value="ECO:0007669"/>
    <property type="project" value="EnsemblMetazoa"/>
</dbReference>
<dbReference type="PROSITE" id="PS00865">
    <property type="entry name" value="UBIQUITIN_ACTIVAT_2"/>
    <property type="match status" value="1"/>
</dbReference>
<dbReference type="AlphaFoldDB" id="E3LM80"/>
<feature type="binding site" evidence="11">
    <location>
        <position position="440"/>
    </location>
    <ligand>
        <name>Zn(2+)</name>
        <dbReference type="ChEBI" id="CHEBI:29105"/>
    </ligand>
</feature>
<feature type="binding site" evidence="11">
    <location>
        <position position="154"/>
    </location>
    <ligand>
        <name>Zn(2+)</name>
        <dbReference type="ChEBI" id="CHEBI:29105"/>
    </ligand>
</feature>
<dbReference type="FunFam" id="3.50.50.80:FF:000004">
    <property type="entry name" value="Ubiquitin-activating enzyme E1-like"/>
    <property type="match status" value="1"/>
</dbReference>
<dbReference type="GO" id="GO:0019948">
    <property type="term" value="F:SUMO activating enzyme activity"/>
    <property type="evidence" value="ECO:0007669"/>
    <property type="project" value="UniProtKB-UniRule"/>
</dbReference>
<evidence type="ECO:0000256" key="4">
    <source>
        <dbReference type="ARBA" id="ARBA00022741"/>
    </source>
</evidence>
<feature type="region of interest" description="Disordered" evidence="13">
    <location>
        <begin position="543"/>
        <end position="619"/>
    </location>
</feature>
<protein>
    <recommendedName>
        <fullName evidence="8">SUMO-activating enzyme subunit</fullName>
    </recommendedName>
</protein>
<feature type="binding site" evidence="10">
    <location>
        <begin position="91"/>
        <end position="92"/>
    </location>
    <ligand>
        <name>ATP</name>
        <dbReference type="ChEBI" id="CHEBI:30616"/>
    </ligand>
</feature>
<dbReference type="STRING" id="31234.E3LM80"/>
<evidence type="ECO:0000256" key="2">
    <source>
        <dbReference type="ARBA" id="ARBA00005673"/>
    </source>
</evidence>
<evidence type="ECO:0000259" key="15">
    <source>
        <dbReference type="Pfam" id="PF14732"/>
    </source>
</evidence>
<organism evidence="17">
    <name type="scientific">Caenorhabditis remanei</name>
    <name type="common">Caenorhabditis vulgaris</name>
    <dbReference type="NCBI Taxonomy" id="31234"/>
    <lineage>
        <taxon>Eukaryota</taxon>
        <taxon>Metazoa</taxon>
        <taxon>Ecdysozoa</taxon>
        <taxon>Nematoda</taxon>
        <taxon>Chromadorea</taxon>
        <taxon>Rhabditida</taxon>
        <taxon>Rhabditina</taxon>
        <taxon>Rhabditomorpha</taxon>
        <taxon>Rhabditoidea</taxon>
        <taxon>Rhabditidae</taxon>
        <taxon>Peloderinae</taxon>
        <taxon>Caenorhabditis</taxon>
    </lineage>
</organism>
<dbReference type="FunCoup" id="E3LM80">
    <property type="interactions" value="3663"/>
</dbReference>
<dbReference type="Pfam" id="PF14732">
    <property type="entry name" value="UAE_UbL"/>
    <property type="match status" value="1"/>
</dbReference>
<evidence type="ECO:0000256" key="13">
    <source>
        <dbReference type="SAM" id="MobiDB-lite"/>
    </source>
</evidence>
<dbReference type="Gene3D" id="1.10.10.520">
    <property type="entry name" value="Ubiquitin activating enzymes (Uba3). Chain: B, domain 2"/>
    <property type="match status" value="1"/>
</dbReference>
<feature type="domain" description="THIF-type NAD/FAD binding fold" evidence="14">
    <location>
        <begin position="8"/>
        <end position="414"/>
    </location>
</feature>
<keyword evidence="7 8" id="KW-0067">ATP-binding</keyword>
<feature type="binding site" evidence="11">
    <location>
        <position position="437"/>
    </location>
    <ligand>
        <name>Zn(2+)</name>
        <dbReference type="ChEBI" id="CHEBI:29105"/>
    </ligand>
</feature>